<organism evidence="1">
    <name type="scientific">Akkermansia muciniphila</name>
    <dbReference type="NCBI Taxonomy" id="239935"/>
    <lineage>
        <taxon>Bacteria</taxon>
        <taxon>Pseudomonadati</taxon>
        <taxon>Verrucomicrobiota</taxon>
        <taxon>Verrucomicrobiia</taxon>
        <taxon>Verrucomicrobiales</taxon>
        <taxon>Akkermansiaceae</taxon>
        <taxon>Akkermansia</taxon>
    </lineage>
</organism>
<accession>A0A6N2RNK1</accession>
<sequence length="102" mass="11596">MLSFSRSSNNLTISQYGVSQASRNVRGEAVPQGAPVKVYSYEWNPVKGAMILTSRSPPPEFRQKGKIGPYQSIFRSYPFFYTEPSPGKQKTGLKQWNPLKWH</sequence>
<proteinExistence type="predicted"/>
<dbReference type="AlphaFoldDB" id="A0A6N2RNK1"/>
<name>A0A6N2RNK1_9BACT</name>
<gene>
    <name evidence="1" type="ORF">AMLFYP55_01750</name>
</gene>
<reference evidence="1" key="1">
    <citation type="submission" date="2019-11" db="EMBL/GenBank/DDBJ databases">
        <authorList>
            <person name="Feng L."/>
        </authorList>
    </citation>
    <scope>NUCLEOTIDE SEQUENCE</scope>
    <source>
        <strain evidence="1">AMuciniphilaLFYP55</strain>
    </source>
</reference>
<dbReference type="EMBL" id="CACRSS010000002">
    <property type="protein sequence ID" value="VYS82953.1"/>
    <property type="molecule type" value="Genomic_DNA"/>
</dbReference>
<protein>
    <submittedName>
        <fullName evidence="1">Uncharacterized protein</fullName>
    </submittedName>
</protein>
<evidence type="ECO:0000313" key="1">
    <source>
        <dbReference type="EMBL" id="VYS82953.1"/>
    </source>
</evidence>